<dbReference type="AlphaFoldDB" id="A0A4P6K0G2"/>
<dbReference type="EMBL" id="CP035758">
    <property type="protein sequence ID" value="QBD80886.1"/>
    <property type="molecule type" value="Genomic_DNA"/>
</dbReference>
<dbReference type="Proteomes" id="UP000290365">
    <property type="component" value="Chromosome"/>
</dbReference>
<dbReference type="KEGG" id="kbs:EPA93_34925"/>
<evidence type="ECO:0000313" key="2">
    <source>
        <dbReference type="Proteomes" id="UP000290365"/>
    </source>
</evidence>
<accession>A0A4P6K0G2</accession>
<organism evidence="1 2">
    <name type="scientific">Ktedonosporobacter rubrisoli</name>
    <dbReference type="NCBI Taxonomy" id="2509675"/>
    <lineage>
        <taxon>Bacteria</taxon>
        <taxon>Bacillati</taxon>
        <taxon>Chloroflexota</taxon>
        <taxon>Ktedonobacteria</taxon>
        <taxon>Ktedonobacterales</taxon>
        <taxon>Ktedonosporobacteraceae</taxon>
        <taxon>Ktedonosporobacter</taxon>
    </lineage>
</organism>
<reference evidence="1 2" key="1">
    <citation type="submission" date="2019-01" db="EMBL/GenBank/DDBJ databases">
        <title>Ktedonosporobacter rubrisoli SCAWS-G2.</title>
        <authorList>
            <person name="Huang Y."/>
            <person name="Yan B."/>
        </authorList>
    </citation>
    <scope>NUCLEOTIDE SEQUENCE [LARGE SCALE GENOMIC DNA]</scope>
    <source>
        <strain evidence="1 2">SCAWS-G2</strain>
    </source>
</reference>
<protein>
    <submittedName>
        <fullName evidence="1">Uncharacterized protein</fullName>
    </submittedName>
</protein>
<sequence length="93" mass="9587">MFNKKTSAHEEDAVELTSIQLTHVAGGKGINIDNISDLTDGLIGDRDNTNSLLSDVTGLIGSVKKGRGNKGINLGGNGINLGGGNLDDGDFSF</sequence>
<evidence type="ECO:0000313" key="1">
    <source>
        <dbReference type="EMBL" id="QBD80886.1"/>
    </source>
</evidence>
<proteinExistence type="predicted"/>
<gene>
    <name evidence="1" type="ORF">EPA93_34925</name>
</gene>
<name>A0A4P6K0G2_KTERU</name>
<dbReference type="RefSeq" id="WP_129891948.1">
    <property type="nucleotide sequence ID" value="NZ_CP035758.1"/>
</dbReference>
<keyword evidence="2" id="KW-1185">Reference proteome</keyword>